<dbReference type="PANTHER" id="PTHR38110">
    <property type="entry name" value="CHROMOSOME 23, WHOLE GENOME SHOTGUN SEQUENCE"/>
    <property type="match status" value="1"/>
</dbReference>
<dbReference type="AlphaFoldDB" id="R0I600"/>
<dbReference type="SUPFAM" id="SSF54637">
    <property type="entry name" value="Thioesterase/thiol ester dehydrase-isomerase"/>
    <property type="match status" value="2"/>
</dbReference>
<dbReference type="InterPro" id="IPR049449">
    <property type="entry name" value="TesB_ACOT8-like_N"/>
</dbReference>
<dbReference type="CDD" id="cd03440">
    <property type="entry name" value="hot_dog"/>
    <property type="match status" value="1"/>
</dbReference>
<dbReference type="InterPro" id="IPR029069">
    <property type="entry name" value="HotDog_dom_sf"/>
</dbReference>
<dbReference type="OrthoDB" id="2532955at2759"/>
<dbReference type="InterPro" id="IPR049450">
    <property type="entry name" value="ACOT8-like_C"/>
</dbReference>
<evidence type="ECO:0000313" key="4">
    <source>
        <dbReference type="Proteomes" id="UP000016935"/>
    </source>
</evidence>
<protein>
    <recommendedName>
        <fullName evidence="5">Thioesterase family protein</fullName>
    </recommendedName>
</protein>
<dbReference type="Pfam" id="PF20789">
    <property type="entry name" value="4HBT_3C"/>
    <property type="match status" value="1"/>
</dbReference>
<evidence type="ECO:0000259" key="2">
    <source>
        <dbReference type="Pfam" id="PF20789"/>
    </source>
</evidence>
<evidence type="ECO:0008006" key="5">
    <source>
        <dbReference type="Google" id="ProtNLM"/>
    </source>
</evidence>
<feature type="domain" description="Acyl-CoA thioesterase-like N-terminal HotDog" evidence="1">
    <location>
        <begin position="23"/>
        <end position="111"/>
    </location>
</feature>
<name>R0I600_EXST2</name>
<proteinExistence type="predicted"/>
<dbReference type="Proteomes" id="UP000016935">
    <property type="component" value="Unassembled WGS sequence"/>
</dbReference>
<dbReference type="InterPro" id="IPR052389">
    <property type="entry name" value="Sec_Metab_Biosynth-Assoc"/>
</dbReference>
<keyword evidence="4" id="KW-1185">Reference proteome</keyword>
<organism evidence="3 4">
    <name type="scientific">Exserohilum turcicum (strain 28A)</name>
    <name type="common">Northern leaf blight fungus</name>
    <name type="synonym">Setosphaeria turcica</name>
    <dbReference type="NCBI Taxonomy" id="671987"/>
    <lineage>
        <taxon>Eukaryota</taxon>
        <taxon>Fungi</taxon>
        <taxon>Dikarya</taxon>
        <taxon>Ascomycota</taxon>
        <taxon>Pezizomycotina</taxon>
        <taxon>Dothideomycetes</taxon>
        <taxon>Pleosporomycetidae</taxon>
        <taxon>Pleosporales</taxon>
        <taxon>Pleosporineae</taxon>
        <taxon>Pleosporaceae</taxon>
        <taxon>Exserohilum</taxon>
    </lineage>
</organism>
<evidence type="ECO:0000259" key="1">
    <source>
        <dbReference type="Pfam" id="PF13622"/>
    </source>
</evidence>
<dbReference type="Pfam" id="PF13622">
    <property type="entry name" value="4HBT_3"/>
    <property type="match status" value="1"/>
</dbReference>
<dbReference type="EMBL" id="KB908877">
    <property type="protein sequence ID" value="EOA80966.1"/>
    <property type="molecule type" value="Genomic_DNA"/>
</dbReference>
<dbReference type="GeneID" id="19402789"/>
<sequence>MPSWQEATAVEKLSSHTYSCTLHDDWCIGTVPNGGFVTGCLLEVVKAHFSTTLAGQNQPHTIALHVEFLRRTQAGPAIFTIQDVKLGRQTTTVHVSLQQEGREEIVAYVTNSNMTEGDGFSYDTEYKPSPPILSVDLSKLEQGTDPTWKLATNMPHAKFRKAMNQIHFHFPQNGRAAVNISDQWVCFSDGSNFTDSSIGFIADMFPQIAEGFREDNANPLWYPTLLMNIDMKKALPPGGVKWLLTRVEIKKVFKGRMDLEVWVYDAEGDLVALSHHVGLIVDASRNTAARRVGDAKI</sequence>
<reference evidence="3 4" key="2">
    <citation type="journal article" date="2013" name="PLoS Genet.">
        <title>Comparative genome structure, secondary metabolite, and effector coding capacity across Cochliobolus pathogens.</title>
        <authorList>
            <person name="Condon B.J."/>
            <person name="Leng Y."/>
            <person name="Wu D."/>
            <person name="Bushley K.E."/>
            <person name="Ohm R.A."/>
            <person name="Otillar R."/>
            <person name="Martin J."/>
            <person name="Schackwitz W."/>
            <person name="Grimwood J."/>
            <person name="MohdZainudin N."/>
            <person name="Xue C."/>
            <person name="Wang R."/>
            <person name="Manning V.A."/>
            <person name="Dhillon B."/>
            <person name="Tu Z.J."/>
            <person name="Steffenson B.J."/>
            <person name="Salamov A."/>
            <person name="Sun H."/>
            <person name="Lowry S."/>
            <person name="LaButti K."/>
            <person name="Han J."/>
            <person name="Copeland A."/>
            <person name="Lindquist E."/>
            <person name="Barry K."/>
            <person name="Schmutz J."/>
            <person name="Baker S.E."/>
            <person name="Ciuffetti L.M."/>
            <person name="Grigoriev I.V."/>
            <person name="Zhong S."/>
            <person name="Turgeon B.G."/>
        </authorList>
    </citation>
    <scope>NUCLEOTIDE SEQUENCE [LARGE SCALE GENOMIC DNA]</scope>
    <source>
        <strain evidence="4">28A</strain>
    </source>
</reference>
<dbReference type="Gene3D" id="2.40.160.210">
    <property type="entry name" value="Acyl-CoA thioesterase, double hotdog domain"/>
    <property type="match status" value="1"/>
</dbReference>
<gene>
    <name evidence="3" type="ORF">SETTUDRAFT_24478</name>
</gene>
<dbReference type="HOGENOM" id="CLU_050730_0_0_1"/>
<dbReference type="InterPro" id="IPR042171">
    <property type="entry name" value="Acyl-CoA_hotdog"/>
</dbReference>
<evidence type="ECO:0000313" key="3">
    <source>
        <dbReference type="EMBL" id="EOA80966.1"/>
    </source>
</evidence>
<reference evidence="3 4" key="1">
    <citation type="journal article" date="2012" name="PLoS Pathog.">
        <title>Diverse lifestyles and strategies of plant pathogenesis encoded in the genomes of eighteen Dothideomycetes fungi.</title>
        <authorList>
            <person name="Ohm R.A."/>
            <person name="Feau N."/>
            <person name="Henrissat B."/>
            <person name="Schoch C.L."/>
            <person name="Horwitz B.A."/>
            <person name="Barry K.W."/>
            <person name="Condon B.J."/>
            <person name="Copeland A.C."/>
            <person name="Dhillon B."/>
            <person name="Glaser F."/>
            <person name="Hesse C.N."/>
            <person name="Kosti I."/>
            <person name="LaButti K."/>
            <person name="Lindquist E.A."/>
            <person name="Lucas S."/>
            <person name="Salamov A.A."/>
            <person name="Bradshaw R.E."/>
            <person name="Ciuffetti L."/>
            <person name="Hamelin R.C."/>
            <person name="Kema G.H.J."/>
            <person name="Lawrence C."/>
            <person name="Scott J.A."/>
            <person name="Spatafora J.W."/>
            <person name="Turgeon B.G."/>
            <person name="de Wit P.J.G.M."/>
            <person name="Zhong S."/>
            <person name="Goodwin S.B."/>
            <person name="Grigoriev I.V."/>
        </authorList>
    </citation>
    <scope>NUCLEOTIDE SEQUENCE [LARGE SCALE GENOMIC DNA]</scope>
    <source>
        <strain evidence="4">28A</strain>
    </source>
</reference>
<dbReference type="STRING" id="671987.R0I600"/>
<dbReference type="PANTHER" id="PTHR38110:SF1">
    <property type="entry name" value="THIOESTERASE DOMAIN-CONTAINING PROTEIN"/>
    <property type="match status" value="1"/>
</dbReference>
<accession>R0I600</accession>
<feature type="domain" description="Acyl-CoA thioesterase-like C-terminal" evidence="2">
    <location>
        <begin position="166"/>
        <end position="280"/>
    </location>
</feature>
<dbReference type="RefSeq" id="XP_008031191.1">
    <property type="nucleotide sequence ID" value="XM_008033000.1"/>
</dbReference>
<dbReference type="eggNOG" id="ENOG502S4UX">
    <property type="taxonomic scope" value="Eukaryota"/>
</dbReference>